<reference evidence="1" key="1">
    <citation type="submission" date="2014-11" db="EMBL/GenBank/DDBJ databases">
        <authorList>
            <person name="Amaro Gonzalez C."/>
        </authorList>
    </citation>
    <scope>NUCLEOTIDE SEQUENCE</scope>
</reference>
<reference evidence="1" key="2">
    <citation type="journal article" date="2015" name="Fish Shellfish Immunol.">
        <title>Early steps in the European eel (Anguilla anguilla)-Vibrio vulnificus interaction in the gills: Role of the RtxA13 toxin.</title>
        <authorList>
            <person name="Callol A."/>
            <person name="Pajuelo D."/>
            <person name="Ebbesson L."/>
            <person name="Teles M."/>
            <person name="MacKenzie S."/>
            <person name="Amaro C."/>
        </authorList>
    </citation>
    <scope>NUCLEOTIDE SEQUENCE</scope>
</reference>
<dbReference type="EMBL" id="GBXM01050592">
    <property type="protein sequence ID" value="JAH57985.1"/>
    <property type="molecule type" value="Transcribed_RNA"/>
</dbReference>
<name>A0A0E9TYH2_ANGAN</name>
<proteinExistence type="predicted"/>
<accession>A0A0E9TYH2</accession>
<protein>
    <submittedName>
        <fullName evidence="1">Uncharacterized protein</fullName>
    </submittedName>
</protein>
<organism evidence="1">
    <name type="scientific">Anguilla anguilla</name>
    <name type="common">European freshwater eel</name>
    <name type="synonym">Muraena anguilla</name>
    <dbReference type="NCBI Taxonomy" id="7936"/>
    <lineage>
        <taxon>Eukaryota</taxon>
        <taxon>Metazoa</taxon>
        <taxon>Chordata</taxon>
        <taxon>Craniata</taxon>
        <taxon>Vertebrata</taxon>
        <taxon>Euteleostomi</taxon>
        <taxon>Actinopterygii</taxon>
        <taxon>Neopterygii</taxon>
        <taxon>Teleostei</taxon>
        <taxon>Anguilliformes</taxon>
        <taxon>Anguillidae</taxon>
        <taxon>Anguilla</taxon>
    </lineage>
</organism>
<evidence type="ECO:0000313" key="1">
    <source>
        <dbReference type="EMBL" id="JAH57985.1"/>
    </source>
</evidence>
<sequence length="15" mass="1846">MKINFNKSRLNLQCH</sequence>